<dbReference type="AlphaFoldDB" id="K1J8J6"/>
<sequence length="37" mass="4206">MNDAAHEAALLFVLIESRPCQFPMLFYPTGFCRMTLA</sequence>
<proteinExistence type="predicted"/>
<evidence type="ECO:0000313" key="2">
    <source>
        <dbReference type="Proteomes" id="UP000005149"/>
    </source>
</evidence>
<evidence type="ECO:0000313" key="1">
    <source>
        <dbReference type="EMBL" id="EKB27845.1"/>
    </source>
</evidence>
<gene>
    <name evidence="1" type="ORF">HMPREF1171_02136</name>
</gene>
<organism evidence="1 2">
    <name type="scientific">Aeromonas dhakensis</name>
    <dbReference type="NCBI Taxonomy" id="196024"/>
    <lineage>
        <taxon>Bacteria</taxon>
        <taxon>Pseudomonadati</taxon>
        <taxon>Pseudomonadota</taxon>
        <taxon>Gammaproteobacteria</taxon>
        <taxon>Aeromonadales</taxon>
        <taxon>Aeromonadaceae</taxon>
        <taxon>Aeromonas</taxon>
    </lineage>
</organism>
<accession>K1J8J6</accession>
<reference evidence="1 2" key="1">
    <citation type="submission" date="2012-06" db="EMBL/GenBank/DDBJ databases">
        <title>The Genome Sequence of Aeromonas hydrophila SSU.</title>
        <authorList>
            <consortium name="The Broad Institute Genome Sequencing Platform"/>
            <person name="Earl A."/>
            <person name="Ward D."/>
            <person name="Feldgarden M."/>
            <person name="Gevers D."/>
            <person name="Chopra A."/>
            <person name="Walker B."/>
            <person name="Young S.K."/>
            <person name="Zeng Q."/>
            <person name="Gargeya S."/>
            <person name="Fitzgerald M."/>
            <person name="Haas B."/>
            <person name="Abouelleil A."/>
            <person name="Alvarado L."/>
            <person name="Arachchi H.M."/>
            <person name="Berlin A.M."/>
            <person name="Chapman S.B."/>
            <person name="Goldberg J."/>
            <person name="Griggs A."/>
            <person name="Gujja S."/>
            <person name="Hansen M."/>
            <person name="Howarth C."/>
            <person name="Imamovic A."/>
            <person name="Larimer J."/>
            <person name="McCowan C."/>
            <person name="Montmayeur A."/>
            <person name="Murphy C."/>
            <person name="Neiman D."/>
            <person name="Pearson M."/>
            <person name="Priest M."/>
            <person name="Roberts A."/>
            <person name="Saif S."/>
            <person name="Shea T."/>
            <person name="Sisk P."/>
            <person name="Sykes S."/>
            <person name="Wortman J."/>
            <person name="Nusbaum C."/>
            <person name="Birren B."/>
        </authorList>
    </citation>
    <scope>NUCLEOTIDE SEQUENCE [LARGE SCALE GENOMIC DNA]</scope>
    <source>
        <strain evidence="1 2">SSU</strain>
    </source>
</reference>
<dbReference type="HOGENOM" id="CLU_3339046_0_0_6"/>
<dbReference type="EMBL" id="AGWR01000016">
    <property type="protein sequence ID" value="EKB27845.1"/>
    <property type="molecule type" value="Genomic_DNA"/>
</dbReference>
<name>K1J8J6_9GAMM</name>
<comment type="caution">
    <text evidence="1">The sequence shown here is derived from an EMBL/GenBank/DDBJ whole genome shotgun (WGS) entry which is preliminary data.</text>
</comment>
<keyword evidence="2" id="KW-1185">Reference proteome</keyword>
<protein>
    <submittedName>
        <fullName evidence="1">Uncharacterized protein</fullName>
    </submittedName>
</protein>
<dbReference type="Proteomes" id="UP000005149">
    <property type="component" value="Unassembled WGS sequence"/>
</dbReference>